<dbReference type="RefSeq" id="WP_328002346.1">
    <property type="nucleotide sequence ID" value="NZ_JARTFS010000013.1"/>
</dbReference>
<comment type="caution">
    <text evidence="2">The sequence shown here is derived from an EMBL/GenBank/DDBJ whole genome shotgun (WGS) entry which is preliminary data.</text>
</comment>
<dbReference type="InterPro" id="IPR021683">
    <property type="entry name" value="DUF3267"/>
</dbReference>
<reference evidence="2 3" key="1">
    <citation type="submission" date="2023-03" db="EMBL/GenBank/DDBJ databases">
        <title>Bacillus Genome Sequencing.</title>
        <authorList>
            <person name="Dunlap C."/>
        </authorList>
    </citation>
    <scope>NUCLEOTIDE SEQUENCE [LARGE SCALE GENOMIC DNA]</scope>
    <source>
        <strain evidence="2 3">NRS-1717</strain>
    </source>
</reference>
<organism evidence="2 3">
    <name type="scientific">Metabacillus fastidiosus</name>
    <dbReference type="NCBI Taxonomy" id="1458"/>
    <lineage>
        <taxon>Bacteria</taxon>
        <taxon>Bacillati</taxon>
        <taxon>Bacillota</taxon>
        <taxon>Bacilli</taxon>
        <taxon>Bacillales</taxon>
        <taxon>Bacillaceae</taxon>
        <taxon>Metabacillus</taxon>
    </lineage>
</organism>
<gene>
    <name evidence="2" type="ORF">P9271_17365</name>
</gene>
<feature type="transmembrane region" description="Helical" evidence="1">
    <location>
        <begin position="15"/>
        <end position="37"/>
    </location>
</feature>
<feature type="transmembrane region" description="Helical" evidence="1">
    <location>
        <begin position="132"/>
        <end position="152"/>
    </location>
</feature>
<proteinExistence type="predicted"/>
<evidence type="ECO:0000313" key="3">
    <source>
        <dbReference type="Proteomes" id="UP001342826"/>
    </source>
</evidence>
<protein>
    <submittedName>
        <fullName evidence="2">DUF3267 domain-containing protein</fullName>
    </submittedName>
</protein>
<sequence length="178" mass="21142">MNCWKTINISKDYGFYRLSFLSILSMIIAFIIIYLPINFIFPTTHFKEWPFLLFIFLLIGLVPFHKFLHIVPLLLSGNRMAYQWKVYLFIPTIRVKPCYSTKKLYMLLSLMTPFITVTTLFTILGFHFPSYVHYFCIATAFHIGICISDFIFIKQILKAPRKCYIEEFEDSFEVLINK</sequence>
<name>A0ABU6P139_9BACI</name>
<dbReference type="Proteomes" id="UP001342826">
    <property type="component" value="Unassembled WGS sequence"/>
</dbReference>
<dbReference type="EMBL" id="JARTFS010000013">
    <property type="protein sequence ID" value="MED4403079.1"/>
    <property type="molecule type" value="Genomic_DNA"/>
</dbReference>
<evidence type="ECO:0000256" key="1">
    <source>
        <dbReference type="SAM" id="Phobius"/>
    </source>
</evidence>
<feature type="transmembrane region" description="Helical" evidence="1">
    <location>
        <begin position="104"/>
        <end position="126"/>
    </location>
</feature>
<dbReference type="Pfam" id="PF11667">
    <property type="entry name" value="DUF3267"/>
    <property type="match status" value="1"/>
</dbReference>
<accession>A0ABU6P139</accession>
<keyword evidence="3" id="KW-1185">Reference proteome</keyword>
<keyword evidence="1" id="KW-1133">Transmembrane helix</keyword>
<evidence type="ECO:0000313" key="2">
    <source>
        <dbReference type="EMBL" id="MED4403079.1"/>
    </source>
</evidence>
<feature type="transmembrane region" description="Helical" evidence="1">
    <location>
        <begin position="49"/>
        <end position="75"/>
    </location>
</feature>
<keyword evidence="1" id="KW-0812">Transmembrane</keyword>
<keyword evidence="1" id="KW-0472">Membrane</keyword>